<feature type="signal peptide" evidence="1">
    <location>
        <begin position="1"/>
        <end position="21"/>
    </location>
</feature>
<evidence type="ECO:0000313" key="3">
    <source>
        <dbReference type="EMBL" id="OIJ25831.1"/>
    </source>
</evidence>
<dbReference type="InterPro" id="IPR035992">
    <property type="entry name" value="Ricin_B-like_lectins"/>
</dbReference>
<accession>A0A1J4N4E8</accession>
<dbReference type="OrthoDB" id="3534750at2"/>
<reference evidence="3" key="1">
    <citation type="submission" date="2016-10" db="EMBL/GenBank/DDBJ databases">
        <title>Draft Genome Sequence of Nocardioides luteus Strain BAFB, an Alkane-Degrading Bacterium Isolated from JP-7 Polluted Soil.</title>
        <authorList>
            <person name="Brown L."/>
            <person name="Ruiz O.N."/>
            <person name="Gunasekera T."/>
        </authorList>
    </citation>
    <scope>NUCLEOTIDE SEQUENCE [LARGE SCALE GENOMIC DNA]</scope>
    <source>
        <strain evidence="3">BAFB</strain>
    </source>
</reference>
<dbReference type="EMBL" id="JZDQ02000021">
    <property type="protein sequence ID" value="OIJ25831.1"/>
    <property type="molecule type" value="Genomic_DNA"/>
</dbReference>
<dbReference type="AlphaFoldDB" id="A0A1J4N4E8"/>
<keyword evidence="1" id="KW-0732">Signal</keyword>
<dbReference type="RefSeq" id="WP_045548706.1">
    <property type="nucleotide sequence ID" value="NZ_JZDQ02000021.1"/>
</dbReference>
<evidence type="ECO:0000256" key="1">
    <source>
        <dbReference type="SAM" id="SignalP"/>
    </source>
</evidence>
<feature type="domain" description="Ricin B lectin" evidence="2">
    <location>
        <begin position="52"/>
        <end position="123"/>
    </location>
</feature>
<dbReference type="InterPro" id="IPR000772">
    <property type="entry name" value="Ricin_B_lectin"/>
</dbReference>
<organism evidence="3 4">
    <name type="scientific">Nocardioides luteus</name>
    <dbReference type="NCBI Taxonomy" id="1844"/>
    <lineage>
        <taxon>Bacteria</taxon>
        <taxon>Bacillati</taxon>
        <taxon>Actinomycetota</taxon>
        <taxon>Actinomycetes</taxon>
        <taxon>Propionibacteriales</taxon>
        <taxon>Nocardioidaceae</taxon>
        <taxon>Nocardioides</taxon>
    </lineage>
</organism>
<dbReference type="STRING" id="1844.UG56_015750"/>
<feature type="chain" id="PRO_5009630521" description="Ricin B lectin domain-containing protein" evidence="1">
    <location>
        <begin position="22"/>
        <end position="143"/>
    </location>
</feature>
<dbReference type="CDD" id="cd23415">
    <property type="entry name" value="beta-trefoil_Ricin_AH"/>
    <property type="match status" value="1"/>
</dbReference>
<name>A0A1J4N4E8_9ACTN</name>
<dbReference type="Pfam" id="PF14200">
    <property type="entry name" value="RicinB_lectin_2"/>
    <property type="match status" value="1"/>
</dbReference>
<gene>
    <name evidence="3" type="ORF">UG56_015750</name>
</gene>
<sequence>MVTTIVTAAGLIAGFATPASAATQTYKNQATGLCLEDTTTEPRTAACAGVSTQQWIVTAWNDGTRRFQNGKTGECLHAQLGTGTGVIFLRSLPCNDSEEQSWWIKRWADGTIRFQNEAYGWCIQDPYVGGLAECDSSTNQSWY</sequence>
<dbReference type="SUPFAM" id="SSF50370">
    <property type="entry name" value="Ricin B-like lectins"/>
    <property type="match status" value="1"/>
</dbReference>
<evidence type="ECO:0000259" key="2">
    <source>
        <dbReference type="Pfam" id="PF14200"/>
    </source>
</evidence>
<dbReference type="Gene3D" id="2.80.10.50">
    <property type="match status" value="1"/>
</dbReference>
<proteinExistence type="predicted"/>
<evidence type="ECO:0000313" key="4">
    <source>
        <dbReference type="Proteomes" id="UP000033772"/>
    </source>
</evidence>
<dbReference type="PROSITE" id="PS50231">
    <property type="entry name" value="RICIN_B_LECTIN"/>
    <property type="match status" value="1"/>
</dbReference>
<keyword evidence="4" id="KW-1185">Reference proteome</keyword>
<protein>
    <recommendedName>
        <fullName evidence="2">Ricin B lectin domain-containing protein</fullName>
    </recommendedName>
</protein>
<dbReference type="Proteomes" id="UP000033772">
    <property type="component" value="Unassembled WGS sequence"/>
</dbReference>
<comment type="caution">
    <text evidence="3">The sequence shown here is derived from an EMBL/GenBank/DDBJ whole genome shotgun (WGS) entry which is preliminary data.</text>
</comment>